<evidence type="ECO:0000259" key="7">
    <source>
        <dbReference type="PROSITE" id="PS50157"/>
    </source>
</evidence>
<feature type="compositionally biased region" description="Basic and acidic residues" evidence="6">
    <location>
        <begin position="89"/>
        <end position="112"/>
    </location>
</feature>
<dbReference type="Pfam" id="PF00096">
    <property type="entry name" value="zf-C2H2"/>
    <property type="match status" value="3"/>
</dbReference>
<feature type="domain" description="C2H2-type" evidence="7">
    <location>
        <begin position="324"/>
        <end position="358"/>
    </location>
</feature>
<feature type="non-terminal residue" evidence="8">
    <location>
        <position position="1"/>
    </location>
</feature>
<evidence type="ECO:0000313" key="9">
    <source>
        <dbReference type="Proteomes" id="UP000837857"/>
    </source>
</evidence>
<dbReference type="PANTHER" id="PTHR24409">
    <property type="entry name" value="ZINC FINGER PROTEIN 142"/>
    <property type="match status" value="1"/>
</dbReference>
<dbReference type="PANTHER" id="PTHR24409:SF295">
    <property type="entry name" value="AZ2-RELATED"/>
    <property type="match status" value="1"/>
</dbReference>
<keyword evidence="4" id="KW-0862">Zinc</keyword>
<dbReference type="PROSITE" id="PS50157">
    <property type="entry name" value="ZINC_FINGER_C2H2_2"/>
    <property type="match status" value="3"/>
</dbReference>
<dbReference type="EMBL" id="OW152836">
    <property type="protein sequence ID" value="CAH2057045.1"/>
    <property type="molecule type" value="Genomic_DNA"/>
</dbReference>
<dbReference type="SMART" id="SM00355">
    <property type="entry name" value="ZnF_C2H2"/>
    <property type="match status" value="3"/>
</dbReference>
<evidence type="ECO:0000256" key="6">
    <source>
        <dbReference type="SAM" id="MobiDB-lite"/>
    </source>
</evidence>
<evidence type="ECO:0000256" key="3">
    <source>
        <dbReference type="ARBA" id="ARBA00022771"/>
    </source>
</evidence>
<evidence type="ECO:0000256" key="5">
    <source>
        <dbReference type="PROSITE-ProRule" id="PRU00042"/>
    </source>
</evidence>
<dbReference type="SUPFAM" id="SSF57667">
    <property type="entry name" value="beta-beta-alpha zinc fingers"/>
    <property type="match status" value="1"/>
</dbReference>
<dbReference type="InterPro" id="IPR036236">
    <property type="entry name" value="Znf_C2H2_sf"/>
</dbReference>
<accession>A0ABN8IP52</accession>
<reference evidence="8" key="1">
    <citation type="submission" date="2022-03" db="EMBL/GenBank/DDBJ databases">
        <authorList>
            <person name="Martin H S."/>
        </authorList>
    </citation>
    <scope>NUCLEOTIDE SEQUENCE</scope>
</reference>
<evidence type="ECO:0000256" key="4">
    <source>
        <dbReference type="ARBA" id="ARBA00022833"/>
    </source>
</evidence>
<dbReference type="Gene3D" id="3.30.160.60">
    <property type="entry name" value="Classic Zinc Finger"/>
    <property type="match status" value="3"/>
</dbReference>
<proteinExistence type="predicted"/>
<evidence type="ECO:0000313" key="8">
    <source>
        <dbReference type="EMBL" id="CAH2057045.1"/>
    </source>
</evidence>
<keyword evidence="3 5" id="KW-0863">Zinc-finger</keyword>
<dbReference type="PROSITE" id="PS00028">
    <property type="entry name" value="ZINC_FINGER_C2H2_1"/>
    <property type="match status" value="2"/>
</dbReference>
<feature type="region of interest" description="Disordered" evidence="6">
    <location>
        <begin position="86"/>
        <end position="125"/>
    </location>
</feature>
<feature type="domain" description="C2H2-type" evidence="7">
    <location>
        <begin position="265"/>
        <end position="292"/>
    </location>
</feature>
<evidence type="ECO:0000256" key="2">
    <source>
        <dbReference type="ARBA" id="ARBA00022737"/>
    </source>
</evidence>
<protein>
    <recommendedName>
        <fullName evidence="7">C2H2-type domain-containing protein</fullName>
    </recommendedName>
</protein>
<feature type="compositionally biased region" description="Basic and acidic residues" evidence="6">
    <location>
        <begin position="396"/>
        <end position="412"/>
    </location>
</feature>
<dbReference type="Proteomes" id="UP000837857">
    <property type="component" value="Chromosome 24"/>
</dbReference>
<gene>
    <name evidence="8" type="ORF">IPOD504_LOCUS9954</name>
</gene>
<keyword evidence="9" id="KW-1185">Reference proteome</keyword>
<keyword evidence="2" id="KW-0677">Repeat</keyword>
<sequence>MPRCFLKSVKPLQFRSIQEYGNNCVESDVKPGRLPKPQAFKRQKTLLKCNETVYHDKVPISTRFYLQLLKRSQFLSSFVDTETYDYASESERTNDSPDSKRTIAPSRKDSDKSTYNLRSMESKSERKIFTERTRAQRKMKNSNVANVQQMFNPSAELKLNEVKKKKLRKEPLAPIIEEIKNREMLKCSNRGGTEIDKIAEKLKNLVKTHADERLNKELLYCKESFDEKNLEPPPKLEEKLSEELKDCQPAQSKPDWTERRVRASHVCSYCGKGFDRPWVLKGHLRLHTGERPFPCPQPTCGRTFSDRSNLRAHQRTRGHHSWQWRCSECGKAFSQRRYLERHRDDACRKYRMHSRNGTKYNRAHGAKSDPIDAMAAPPVPLYGIVCHGGSSQPRYSPHEFIDPHPEDAHDQPIDLSIGRRHADV</sequence>
<dbReference type="InterPro" id="IPR013087">
    <property type="entry name" value="Znf_C2H2_type"/>
</dbReference>
<feature type="domain" description="C2H2-type" evidence="7">
    <location>
        <begin position="293"/>
        <end position="325"/>
    </location>
</feature>
<name>A0ABN8IP52_9NEOP</name>
<feature type="region of interest" description="Disordered" evidence="6">
    <location>
        <begin position="393"/>
        <end position="424"/>
    </location>
</feature>
<keyword evidence="1" id="KW-0479">Metal-binding</keyword>
<evidence type="ECO:0000256" key="1">
    <source>
        <dbReference type="ARBA" id="ARBA00022723"/>
    </source>
</evidence>
<organism evidence="8 9">
    <name type="scientific">Iphiclides podalirius</name>
    <name type="common">scarce swallowtail</name>
    <dbReference type="NCBI Taxonomy" id="110791"/>
    <lineage>
        <taxon>Eukaryota</taxon>
        <taxon>Metazoa</taxon>
        <taxon>Ecdysozoa</taxon>
        <taxon>Arthropoda</taxon>
        <taxon>Hexapoda</taxon>
        <taxon>Insecta</taxon>
        <taxon>Pterygota</taxon>
        <taxon>Neoptera</taxon>
        <taxon>Endopterygota</taxon>
        <taxon>Lepidoptera</taxon>
        <taxon>Glossata</taxon>
        <taxon>Ditrysia</taxon>
        <taxon>Papilionoidea</taxon>
        <taxon>Papilionidae</taxon>
        <taxon>Papilioninae</taxon>
        <taxon>Iphiclides</taxon>
    </lineage>
</organism>